<evidence type="ECO:0000256" key="2">
    <source>
        <dbReference type="SAM" id="Phobius"/>
    </source>
</evidence>
<evidence type="ECO:0000313" key="4">
    <source>
        <dbReference type="Proteomes" id="UP000002019"/>
    </source>
</evidence>
<proteinExistence type="predicted"/>
<dbReference type="HOGENOM" id="CLU_1136480_0_0_0"/>
<gene>
    <name evidence="3" type="ordered locus">CLOAM1476</name>
</gene>
<dbReference type="Proteomes" id="UP000002019">
    <property type="component" value="Chromosome"/>
</dbReference>
<keyword evidence="2" id="KW-1133">Transmembrane helix</keyword>
<evidence type="ECO:0000256" key="1">
    <source>
        <dbReference type="SAM" id="MobiDB-lite"/>
    </source>
</evidence>
<sequence>MTVYNELYYLKTVKEREDRMKISAIFYAIVILAFFMPFFLVSCDKTEVASLSGVKLVIGGEVKLSIAEEIEKIEDVGKKYQNPVVSIQPFALIALFIAVLALVLVLVLPIQFYLLPAYISIIGVLSLQLLNVGILQIITAYQPLFDPSIDLNSILVIKAQPAFWLANLAFILGGIFTLIAGVKNSSISAPAQKPEEVQEEFITSEIQEWVEEYPLEETFSDSDEENLPAEEENPVHKEEKNTPE</sequence>
<feature type="transmembrane region" description="Helical" evidence="2">
    <location>
        <begin position="161"/>
        <end position="182"/>
    </location>
</feature>
<dbReference type="KEGG" id="caci:CLOAM1476"/>
<dbReference type="EMBL" id="CU466930">
    <property type="protein sequence ID" value="CAO81326.1"/>
    <property type="molecule type" value="Genomic_DNA"/>
</dbReference>
<reference evidence="3 4" key="1">
    <citation type="journal article" date="2008" name="J. Bacteriol.">
        <title>'Candidatus Cloacamonas acidaminovorans': genome sequence reconstruction provides a first glimpse of a new bacterial division.</title>
        <authorList>
            <person name="Pelletier E."/>
            <person name="Kreimeyer A."/>
            <person name="Bocs S."/>
            <person name="Rouy Z."/>
            <person name="Gyapay G."/>
            <person name="Chouari R."/>
            <person name="Riviere D."/>
            <person name="Ganesan A."/>
            <person name="Daegelen P."/>
            <person name="Sghir A."/>
            <person name="Cohen G.N."/>
            <person name="Medigue C."/>
            <person name="Weissenbach J."/>
            <person name="Le Paslier D."/>
        </authorList>
    </citation>
    <scope>NUCLEOTIDE SEQUENCE [LARGE SCALE GENOMIC DNA]</scope>
    <source>
        <strain evidence="4">Evry</strain>
    </source>
</reference>
<feature type="transmembrane region" description="Helical" evidence="2">
    <location>
        <begin position="117"/>
        <end position="141"/>
    </location>
</feature>
<dbReference type="OrthoDB" id="513642at2"/>
<keyword evidence="4" id="KW-1185">Reference proteome</keyword>
<protein>
    <submittedName>
        <fullName evidence="3">Uncharacterized protein</fullName>
    </submittedName>
</protein>
<evidence type="ECO:0000313" key="3">
    <source>
        <dbReference type="EMBL" id="CAO81326.1"/>
    </source>
</evidence>
<accession>B0VFI8</accession>
<organism evidence="3 4">
    <name type="scientific">Cloacimonas acidaminovorans (strain Evry)</name>
    <dbReference type="NCBI Taxonomy" id="459349"/>
    <lineage>
        <taxon>Bacteria</taxon>
        <taxon>Pseudomonadati</taxon>
        <taxon>Candidatus Cloacimonadota</taxon>
        <taxon>Candidatus Cloacimonadia</taxon>
        <taxon>Candidatus Cloacimonadales</taxon>
        <taxon>Candidatus Cloacimonadaceae</taxon>
        <taxon>Candidatus Cloacimonas</taxon>
    </lineage>
</organism>
<dbReference type="AlphaFoldDB" id="B0VFI8"/>
<feature type="transmembrane region" description="Helical" evidence="2">
    <location>
        <begin position="90"/>
        <end position="110"/>
    </location>
</feature>
<feature type="compositionally biased region" description="Basic and acidic residues" evidence="1">
    <location>
        <begin position="233"/>
        <end position="244"/>
    </location>
</feature>
<feature type="region of interest" description="Disordered" evidence="1">
    <location>
        <begin position="215"/>
        <end position="244"/>
    </location>
</feature>
<name>B0VFI8_CLOAI</name>
<feature type="transmembrane region" description="Helical" evidence="2">
    <location>
        <begin position="24"/>
        <end position="42"/>
    </location>
</feature>
<keyword evidence="2" id="KW-0812">Transmembrane</keyword>
<keyword evidence="2" id="KW-0472">Membrane</keyword>
<feature type="compositionally biased region" description="Acidic residues" evidence="1">
    <location>
        <begin position="215"/>
        <end position="232"/>
    </location>
</feature>